<evidence type="ECO:0000313" key="3">
    <source>
        <dbReference type="EnsemblProtists" id="EKX50721"/>
    </source>
</evidence>
<evidence type="ECO:0000313" key="4">
    <source>
        <dbReference type="Proteomes" id="UP000011087"/>
    </source>
</evidence>
<dbReference type="AlphaFoldDB" id="L1JQ60"/>
<protein>
    <submittedName>
        <fullName evidence="2 3">Uncharacterized protein</fullName>
    </submittedName>
</protein>
<evidence type="ECO:0000313" key="2">
    <source>
        <dbReference type="EMBL" id="EKX50721.1"/>
    </source>
</evidence>
<dbReference type="EnsemblProtists" id="EKX50721">
    <property type="protein sequence ID" value="EKX50721"/>
    <property type="gene ID" value="GUITHDRAFT_103312"/>
</dbReference>
<dbReference type="HOGENOM" id="CLU_2215000_0_0_1"/>
<proteinExistence type="predicted"/>
<organism evidence="2">
    <name type="scientific">Guillardia theta (strain CCMP2712)</name>
    <name type="common">Cryptophyte</name>
    <dbReference type="NCBI Taxonomy" id="905079"/>
    <lineage>
        <taxon>Eukaryota</taxon>
        <taxon>Cryptophyceae</taxon>
        <taxon>Pyrenomonadales</taxon>
        <taxon>Geminigeraceae</taxon>
        <taxon>Guillardia</taxon>
    </lineage>
</organism>
<reference evidence="3" key="3">
    <citation type="submission" date="2015-06" db="UniProtKB">
        <authorList>
            <consortium name="EnsemblProtists"/>
        </authorList>
    </citation>
    <scope>IDENTIFICATION</scope>
</reference>
<reference evidence="4" key="2">
    <citation type="submission" date="2012-11" db="EMBL/GenBank/DDBJ databases">
        <authorList>
            <person name="Kuo A."/>
            <person name="Curtis B.A."/>
            <person name="Tanifuji G."/>
            <person name="Burki F."/>
            <person name="Gruber A."/>
            <person name="Irimia M."/>
            <person name="Maruyama S."/>
            <person name="Arias M.C."/>
            <person name="Ball S.G."/>
            <person name="Gile G.H."/>
            <person name="Hirakawa Y."/>
            <person name="Hopkins J.F."/>
            <person name="Rensing S.A."/>
            <person name="Schmutz J."/>
            <person name="Symeonidi A."/>
            <person name="Elias M."/>
            <person name="Eveleigh R.J."/>
            <person name="Herman E.K."/>
            <person name="Klute M.J."/>
            <person name="Nakayama T."/>
            <person name="Obornik M."/>
            <person name="Reyes-Prieto A."/>
            <person name="Armbrust E.V."/>
            <person name="Aves S.J."/>
            <person name="Beiko R.G."/>
            <person name="Coutinho P."/>
            <person name="Dacks J.B."/>
            <person name="Durnford D.G."/>
            <person name="Fast N.M."/>
            <person name="Green B.R."/>
            <person name="Grisdale C."/>
            <person name="Hempe F."/>
            <person name="Henrissat B."/>
            <person name="Hoppner M.P."/>
            <person name="Ishida K.-I."/>
            <person name="Kim E."/>
            <person name="Koreny L."/>
            <person name="Kroth P.G."/>
            <person name="Liu Y."/>
            <person name="Malik S.-B."/>
            <person name="Maier U.G."/>
            <person name="McRose D."/>
            <person name="Mock T."/>
            <person name="Neilson J.A."/>
            <person name="Onodera N.T."/>
            <person name="Poole A.M."/>
            <person name="Pritham E.J."/>
            <person name="Richards T.A."/>
            <person name="Rocap G."/>
            <person name="Roy S.W."/>
            <person name="Sarai C."/>
            <person name="Schaack S."/>
            <person name="Shirato S."/>
            <person name="Slamovits C.H."/>
            <person name="Spencer D.F."/>
            <person name="Suzuki S."/>
            <person name="Worden A.Z."/>
            <person name="Zauner S."/>
            <person name="Barry K."/>
            <person name="Bell C."/>
            <person name="Bharti A.K."/>
            <person name="Crow J.A."/>
            <person name="Grimwood J."/>
            <person name="Kramer R."/>
            <person name="Lindquist E."/>
            <person name="Lucas S."/>
            <person name="Salamov A."/>
            <person name="McFadden G.I."/>
            <person name="Lane C.E."/>
            <person name="Keeling P.J."/>
            <person name="Gray M.W."/>
            <person name="Grigoriev I.V."/>
            <person name="Archibald J.M."/>
        </authorList>
    </citation>
    <scope>NUCLEOTIDE SEQUENCE</scope>
    <source>
        <strain evidence="4">CCMP2712</strain>
    </source>
</reference>
<dbReference type="PaxDb" id="55529-EKX50721"/>
<name>L1JQ60_GUITC</name>
<dbReference type="GeneID" id="17307520"/>
<feature type="region of interest" description="Disordered" evidence="1">
    <location>
        <begin position="66"/>
        <end position="90"/>
    </location>
</feature>
<accession>L1JQ60</accession>
<dbReference type="RefSeq" id="XP_005837701.1">
    <property type="nucleotide sequence ID" value="XM_005837644.1"/>
</dbReference>
<evidence type="ECO:0000256" key="1">
    <source>
        <dbReference type="SAM" id="MobiDB-lite"/>
    </source>
</evidence>
<gene>
    <name evidence="2" type="ORF">GUITHDRAFT_103312</name>
</gene>
<keyword evidence="4" id="KW-1185">Reference proteome</keyword>
<sequence>MNTIRFQEYAATKTLRRPFIRLTDEQWSYVKKAQRVAASRKLEVQADGQKLLENIAEAKRRYGEKLTNMQGDGSVDRNSPPPHLKEIGRSESFTDVTLGCEEMVHCP</sequence>
<reference evidence="2 4" key="1">
    <citation type="journal article" date="2012" name="Nature">
        <title>Algal genomes reveal evolutionary mosaicism and the fate of nucleomorphs.</title>
        <authorList>
            <consortium name="DOE Joint Genome Institute"/>
            <person name="Curtis B.A."/>
            <person name="Tanifuji G."/>
            <person name="Burki F."/>
            <person name="Gruber A."/>
            <person name="Irimia M."/>
            <person name="Maruyama S."/>
            <person name="Arias M.C."/>
            <person name="Ball S.G."/>
            <person name="Gile G.H."/>
            <person name="Hirakawa Y."/>
            <person name="Hopkins J.F."/>
            <person name="Kuo A."/>
            <person name="Rensing S.A."/>
            <person name="Schmutz J."/>
            <person name="Symeonidi A."/>
            <person name="Elias M."/>
            <person name="Eveleigh R.J."/>
            <person name="Herman E.K."/>
            <person name="Klute M.J."/>
            <person name="Nakayama T."/>
            <person name="Obornik M."/>
            <person name="Reyes-Prieto A."/>
            <person name="Armbrust E.V."/>
            <person name="Aves S.J."/>
            <person name="Beiko R.G."/>
            <person name="Coutinho P."/>
            <person name="Dacks J.B."/>
            <person name="Durnford D.G."/>
            <person name="Fast N.M."/>
            <person name="Green B.R."/>
            <person name="Grisdale C.J."/>
            <person name="Hempel F."/>
            <person name="Henrissat B."/>
            <person name="Hoppner M.P."/>
            <person name="Ishida K."/>
            <person name="Kim E."/>
            <person name="Koreny L."/>
            <person name="Kroth P.G."/>
            <person name="Liu Y."/>
            <person name="Malik S.B."/>
            <person name="Maier U.G."/>
            <person name="McRose D."/>
            <person name="Mock T."/>
            <person name="Neilson J.A."/>
            <person name="Onodera N.T."/>
            <person name="Poole A.M."/>
            <person name="Pritham E.J."/>
            <person name="Richards T.A."/>
            <person name="Rocap G."/>
            <person name="Roy S.W."/>
            <person name="Sarai C."/>
            <person name="Schaack S."/>
            <person name="Shirato S."/>
            <person name="Slamovits C.H."/>
            <person name="Spencer D.F."/>
            <person name="Suzuki S."/>
            <person name="Worden A.Z."/>
            <person name="Zauner S."/>
            <person name="Barry K."/>
            <person name="Bell C."/>
            <person name="Bharti A.K."/>
            <person name="Crow J.A."/>
            <person name="Grimwood J."/>
            <person name="Kramer R."/>
            <person name="Lindquist E."/>
            <person name="Lucas S."/>
            <person name="Salamov A."/>
            <person name="McFadden G.I."/>
            <person name="Lane C.E."/>
            <person name="Keeling P.J."/>
            <person name="Gray M.W."/>
            <person name="Grigoriev I.V."/>
            <person name="Archibald J.M."/>
        </authorList>
    </citation>
    <scope>NUCLEOTIDE SEQUENCE</scope>
    <source>
        <strain evidence="2 4">CCMP2712</strain>
    </source>
</reference>
<dbReference type="EMBL" id="JH992977">
    <property type="protein sequence ID" value="EKX50721.1"/>
    <property type="molecule type" value="Genomic_DNA"/>
</dbReference>
<dbReference type="Proteomes" id="UP000011087">
    <property type="component" value="Unassembled WGS sequence"/>
</dbReference>
<dbReference type="KEGG" id="gtt:GUITHDRAFT_103312"/>